<comment type="caution">
    <text evidence="1">The sequence shown here is derived from an EMBL/GenBank/DDBJ whole genome shotgun (WGS) entry which is preliminary data.</text>
</comment>
<proteinExistence type="predicted"/>
<gene>
    <name evidence="1" type="ORF">Tci_040383</name>
</gene>
<accession>A0A6L2M7X2</accession>
<dbReference type="AlphaFoldDB" id="A0A6L2M7X2"/>
<organism evidence="1">
    <name type="scientific">Tanacetum cinerariifolium</name>
    <name type="common">Dalmatian daisy</name>
    <name type="synonym">Chrysanthemum cinerariifolium</name>
    <dbReference type="NCBI Taxonomy" id="118510"/>
    <lineage>
        <taxon>Eukaryota</taxon>
        <taxon>Viridiplantae</taxon>
        <taxon>Streptophyta</taxon>
        <taxon>Embryophyta</taxon>
        <taxon>Tracheophyta</taxon>
        <taxon>Spermatophyta</taxon>
        <taxon>Magnoliopsida</taxon>
        <taxon>eudicotyledons</taxon>
        <taxon>Gunneridae</taxon>
        <taxon>Pentapetalae</taxon>
        <taxon>asterids</taxon>
        <taxon>campanulids</taxon>
        <taxon>Asterales</taxon>
        <taxon>Asteraceae</taxon>
        <taxon>Asteroideae</taxon>
        <taxon>Anthemideae</taxon>
        <taxon>Anthemidinae</taxon>
        <taxon>Tanacetum</taxon>
    </lineage>
</organism>
<dbReference type="EMBL" id="BKCJ010005744">
    <property type="protein sequence ID" value="GEU68405.1"/>
    <property type="molecule type" value="Genomic_DNA"/>
</dbReference>
<reference evidence="1" key="1">
    <citation type="journal article" date="2019" name="Sci. Rep.">
        <title>Draft genome of Tanacetum cinerariifolium, the natural source of mosquito coil.</title>
        <authorList>
            <person name="Yamashiro T."/>
            <person name="Shiraishi A."/>
            <person name="Satake H."/>
            <person name="Nakayama K."/>
        </authorList>
    </citation>
    <scope>NUCLEOTIDE SEQUENCE</scope>
</reference>
<protein>
    <submittedName>
        <fullName evidence="1">Uncharacterized protein</fullName>
    </submittedName>
</protein>
<sequence length="563" mass="64210">MEECHKLLTDSVNDPILRHNVSKPLPLGGPPGQVTIQSDFLFNKDLEYLRYGSKGSRPALSISKIKAAYYPNAELEQMTRHLVIRQRIEDFQLGIESYQTQLNLTKPQWDATGSEYKHDYTIIDSPRAVMFWDRYGVQMMMRFNKIHKFSNGTLQQIDGVLDYRVKEFRINRMNPGLNTRFWTRKDVDRSKAFMFAIQRRLKTRWIFCNLESFVDGRVREGNYRLLKQVLRKDKKEKSKNKERVPTQMELELEHTQQGSSYEVSVAVCSSLRSLKPKLTIESRAKRSSKIISLGHYSIMLASSHTMKSKTDMKSPTHYPCEVSLLKKAKAQITRWDKGFNDQLTQQVSTLQTQVTSEEWVKAAFEEFKKYKDDRVEKHCSKMDARLDALSIDFDEELYPHMLTSIASCRWVIGHGLRLAVMKCAELIELRQAFANVMSAGIAKGMSEGTPKAERSKVSNNRLAGGFKGCPNGEEMLLEEAIATDVSFAEKKKRCRVVCRTHGVSSAHHARSNGVPVSVPTIAPQGLAILLADAATQTETSEDDASPRLLRSKSLPPVYDLDWL</sequence>
<evidence type="ECO:0000313" key="1">
    <source>
        <dbReference type="EMBL" id="GEU68405.1"/>
    </source>
</evidence>
<name>A0A6L2M7X2_TANCI</name>